<evidence type="ECO:0000313" key="5">
    <source>
        <dbReference type="EMBL" id="JAP94562.1"/>
    </source>
</evidence>
<dbReference type="InterPro" id="IPR013785">
    <property type="entry name" value="Aldolase_TIM"/>
</dbReference>
<feature type="domain" description="NADH:flavin oxidoreductase/NADH oxidase N-terminal" evidence="4">
    <location>
        <begin position="13"/>
        <end position="173"/>
    </location>
</feature>
<keyword evidence="2" id="KW-0560">Oxidoreductase</keyword>
<evidence type="ECO:0000259" key="4">
    <source>
        <dbReference type="Pfam" id="PF00724"/>
    </source>
</evidence>
<dbReference type="InterPro" id="IPR051799">
    <property type="entry name" value="NADH_flavin_oxidoreductase"/>
</dbReference>
<feature type="non-terminal residue" evidence="5">
    <location>
        <position position="1"/>
    </location>
</feature>
<evidence type="ECO:0000256" key="1">
    <source>
        <dbReference type="ARBA" id="ARBA00022630"/>
    </source>
</evidence>
<keyword evidence="1" id="KW-0285">Flavoprotein</keyword>
<name>A0A146KCP9_9EUKA</name>
<organism evidence="5">
    <name type="scientific">Trepomonas sp. PC1</name>
    <dbReference type="NCBI Taxonomy" id="1076344"/>
    <lineage>
        <taxon>Eukaryota</taxon>
        <taxon>Metamonada</taxon>
        <taxon>Diplomonadida</taxon>
        <taxon>Hexamitidae</taxon>
        <taxon>Hexamitinae</taxon>
        <taxon>Trepomonas</taxon>
    </lineage>
</organism>
<proteinExistence type="predicted"/>
<protein>
    <submittedName>
        <fullName evidence="5">FAD/FMN dependent oxidoreductase</fullName>
    </submittedName>
</protein>
<gene>
    <name evidence="5" type="ORF">TPC1_12744</name>
</gene>
<keyword evidence="3" id="KW-0472">Membrane</keyword>
<keyword evidence="3" id="KW-0812">Transmembrane</keyword>
<sequence>VKSATSEGLADADGVPHNDYLKLYKEIAQNKELSVIITGHMAVSRESRPEPNCIYLTDGEHYPFKLRSRNLVRTVQEVKLANPQVKFIAQLNHGGRQIPRVQLLKNKTKIVCSTHSKAFKKSMFLFKAPNCHPLNKKYIFDQFLFGAKQMKNCNFDGVQIHCAHGYLLNDVLTENPELVLLLLQSIREEWPACFLSVKVNAEERFFSFMQKAVELVDLLELSAGSYEDSKKMTDNHVQKYSSQFLKQHQDLRGKKAKICVTGGFYSKDEASSMIMQDVTDMVGFGRLYCLTQQTKVEKLQFGQIIKFIAKMVPLANAGPATIFYQETMRRRARGLAKNNQSEMKRIGLLWWVWTMLLWMLGMQRYVTKRDMLKDRK</sequence>
<dbReference type="SUPFAM" id="SSF51395">
    <property type="entry name" value="FMN-linked oxidoreductases"/>
    <property type="match status" value="1"/>
</dbReference>
<feature type="transmembrane region" description="Helical" evidence="3">
    <location>
        <begin position="348"/>
        <end position="366"/>
    </location>
</feature>
<dbReference type="Pfam" id="PF00724">
    <property type="entry name" value="Oxidored_FMN"/>
    <property type="match status" value="1"/>
</dbReference>
<accession>A0A146KCP9</accession>
<keyword evidence="3" id="KW-1133">Transmembrane helix</keyword>
<dbReference type="InterPro" id="IPR001155">
    <property type="entry name" value="OxRdtase_FMN_N"/>
</dbReference>
<evidence type="ECO:0000256" key="2">
    <source>
        <dbReference type="ARBA" id="ARBA00023002"/>
    </source>
</evidence>
<dbReference type="GO" id="GO:0010181">
    <property type="term" value="F:FMN binding"/>
    <property type="evidence" value="ECO:0007669"/>
    <property type="project" value="InterPro"/>
</dbReference>
<dbReference type="Gene3D" id="3.20.20.70">
    <property type="entry name" value="Aldolase class I"/>
    <property type="match status" value="1"/>
</dbReference>
<reference evidence="5" key="1">
    <citation type="submission" date="2015-07" db="EMBL/GenBank/DDBJ databases">
        <title>Adaptation to a free-living lifestyle via gene acquisitions in the diplomonad Trepomonas sp. PC1.</title>
        <authorList>
            <person name="Xu F."/>
            <person name="Jerlstrom-Hultqvist J."/>
            <person name="Kolisko M."/>
            <person name="Simpson A.G.B."/>
            <person name="Roger A.J."/>
            <person name="Svard S.G."/>
            <person name="Andersson J.O."/>
        </authorList>
    </citation>
    <scope>NUCLEOTIDE SEQUENCE</scope>
    <source>
        <strain evidence="5">PC1</strain>
    </source>
</reference>
<dbReference type="AlphaFoldDB" id="A0A146KCP9"/>
<dbReference type="GO" id="GO:0016491">
    <property type="term" value="F:oxidoreductase activity"/>
    <property type="evidence" value="ECO:0007669"/>
    <property type="project" value="UniProtKB-KW"/>
</dbReference>
<dbReference type="PANTHER" id="PTHR43656">
    <property type="entry name" value="BINDING OXIDOREDUCTASE, PUTATIVE (AFU_ORTHOLOGUE AFUA_2G08260)-RELATED"/>
    <property type="match status" value="1"/>
</dbReference>
<evidence type="ECO:0000256" key="3">
    <source>
        <dbReference type="SAM" id="Phobius"/>
    </source>
</evidence>
<dbReference type="PANTHER" id="PTHR43656:SF2">
    <property type="entry name" value="BINDING OXIDOREDUCTASE, PUTATIVE (AFU_ORTHOLOGUE AFUA_2G08260)-RELATED"/>
    <property type="match status" value="1"/>
</dbReference>
<dbReference type="EMBL" id="GDID01002044">
    <property type="protein sequence ID" value="JAP94562.1"/>
    <property type="molecule type" value="Transcribed_RNA"/>
</dbReference>